<evidence type="ECO:0000256" key="2">
    <source>
        <dbReference type="ARBA" id="ARBA00023015"/>
    </source>
</evidence>
<dbReference type="InterPro" id="IPR036388">
    <property type="entry name" value="WH-like_DNA-bd_sf"/>
</dbReference>
<evidence type="ECO:0000313" key="7">
    <source>
        <dbReference type="EMBL" id="MEW9856668.1"/>
    </source>
</evidence>
<dbReference type="InterPro" id="IPR013325">
    <property type="entry name" value="RNA_pol_sigma_r2"/>
</dbReference>
<dbReference type="Gene3D" id="1.10.10.10">
    <property type="entry name" value="Winged helix-like DNA-binding domain superfamily/Winged helix DNA-binding domain"/>
    <property type="match status" value="1"/>
</dbReference>
<evidence type="ECO:0000313" key="8">
    <source>
        <dbReference type="Proteomes" id="UP001556118"/>
    </source>
</evidence>
<dbReference type="NCBIfam" id="TIGR02937">
    <property type="entry name" value="sigma70-ECF"/>
    <property type="match status" value="1"/>
</dbReference>
<evidence type="ECO:0000256" key="1">
    <source>
        <dbReference type="ARBA" id="ARBA00010641"/>
    </source>
</evidence>
<comment type="caution">
    <text evidence="7">The sequence shown here is derived from an EMBL/GenBank/DDBJ whole genome shotgun (WGS) entry which is preliminary data.</text>
</comment>
<dbReference type="SUPFAM" id="SSF88659">
    <property type="entry name" value="Sigma3 and sigma4 domains of RNA polymerase sigma factors"/>
    <property type="match status" value="1"/>
</dbReference>
<evidence type="ECO:0000256" key="4">
    <source>
        <dbReference type="ARBA" id="ARBA00023163"/>
    </source>
</evidence>
<dbReference type="Proteomes" id="UP001556118">
    <property type="component" value="Unassembled WGS sequence"/>
</dbReference>
<reference evidence="7 8" key="1">
    <citation type="submission" date="2024-06" db="EMBL/GenBank/DDBJ databases">
        <title>Novosphingobium rhizovicinus M1R2S20.</title>
        <authorList>
            <person name="Sun J.-Q."/>
        </authorList>
    </citation>
    <scope>NUCLEOTIDE SEQUENCE [LARGE SCALE GENOMIC DNA]</scope>
    <source>
        <strain evidence="7 8">M1R2S20</strain>
    </source>
</reference>
<keyword evidence="8" id="KW-1185">Reference proteome</keyword>
<dbReference type="RefSeq" id="WP_367775136.1">
    <property type="nucleotide sequence ID" value="NZ_JBFNXR010000052.1"/>
</dbReference>
<sequence length="159" mass="18092">MAEIYCRERPKLLRFVSARARSQDAEDIVHQAFARMMAAHPDAPVEAPSAYLHQTARRLVHDAARLHLRQSIDSHISVEEVAISGGDTVAHLESRDQLIRIEQALNRLKPLTREIFLARRLDGFGYKEIAERTGLSVKGVEKQMSRAIKQLSRHLRQHG</sequence>
<dbReference type="SUPFAM" id="SSF88946">
    <property type="entry name" value="Sigma2 domain of RNA polymerase sigma factors"/>
    <property type="match status" value="1"/>
</dbReference>
<dbReference type="PANTHER" id="PTHR43133:SF63">
    <property type="entry name" value="RNA POLYMERASE SIGMA FACTOR FECI-RELATED"/>
    <property type="match status" value="1"/>
</dbReference>
<evidence type="ECO:0000259" key="6">
    <source>
        <dbReference type="Pfam" id="PF08281"/>
    </source>
</evidence>
<comment type="similarity">
    <text evidence="1">Belongs to the sigma-70 factor family. ECF subfamily.</text>
</comment>
<dbReference type="InterPro" id="IPR013324">
    <property type="entry name" value="RNA_pol_sigma_r3/r4-like"/>
</dbReference>
<dbReference type="CDD" id="cd06171">
    <property type="entry name" value="Sigma70_r4"/>
    <property type="match status" value="1"/>
</dbReference>
<evidence type="ECO:0000256" key="3">
    <source>
        <dbReference type="ARBA" id="ARBA00023082"/>
    </source>
</evidence>
<feature type="domain" description="RNA polymerase sigma factor 70 region 4 type 2" evidence="6">
    <location>
        <begin position="100"/>
        <end position="151"/>
    </location>
</feature>
<dbReference type="Gene3D" id="1.10.1740.10">
    <property type="match status" value="1"/>
</dbReference>
<evidence type="ECO:0000259" key="5">
    <source>
        <dbReference type="Pfam" id="PF04542"/>
    </source>
</evidence>
<dbReference type="InterPro" id="IPR013249">
    <property type="entry name" value="RNA_pol_sigma70_r4_t2"/>
</dbReference>
<keyword evidence="3" id="KW-0731">Sigma factor</keyword>
<dbReference type="InterPro" id="IPR039425">
    <property type="entry name" value="RNA_pol_sigma-70-like"/>
</dbReference>
<dbReference type="PANTHER" id="PTHR43133">
    <property type="entry name" value="RNA POLYMERASE ECF-TYPE SIGMA FACTO"/>
    <property type="match status" value="1"/>
</dbReference>
<proteinExistence type="inferred from homology"/>
<keyword evidence="4" id="KW-0804">Transcription</keyword>
<accession>A0ABV3REZ7</accession>
<protein>
    <submittedName>
        <fullName evidence="7">RNA polymerase sigma factor</fullName>
    </submittedName>
</protein>
<dbReference type="Pfam" id="PF08281">
    <property type="entry name" value="Sigma70_r4_2"/>
    <property type="match status" value="1"/>
</dbReference>
<gene>
    <name evidence="7" type="ORF">ABUH87_16140</name>
</gene>
<feature type="domain" description="RNA polymerase sigma-70 region 2" evidence="5">
    <location>
        <begin position="7"/>
        <end position="65"/>
    </location>
</feature>
<organism evidence="7 8">
    <name type="scientific">Novosphingobium rhizovicinum</name>
    <dbReference type="NCBI Taxonomy" id="3228928"/>
    <lineage>
        <taxon>Bacteria</taxon>
        <taxon>Pseudomonadati</taxon>
        <taxon>Pseudomonadota</taxon>
        <taxon>Alphaproteobacteria</taxon>
        <taxon>Sphingomonadales</taxon>
        <taxon>Sphingomonadaceae</taxon>
        <taxon>Novosphingobium</taxon>
    </lineage>
</organism>
<dbReference type="InterPro" id="IPR014284">
    <property type="entry name" value="RNA_pol_sigma-70_dom"/>
</dbReference>
<keyword evidence="2" id="KW-0805">Transcription regulation</keyword>
<dbReference type="Pfam" id="PF04542">
    <property type="entry name" value="Sigma70_r2"/>
    <property type="match status" value="1"/>
</dbReference>
<name>A0ABV3REZ7_9SPHN</name>
<dbReference type="InterPro" id="IPR007627">
    <property type="entry name" value="RNA_pol_sigma70_r2"/>
</dbReference>
<dbReference type="EMBL" id="JBFNXR010000052">
    <property type="protein sequence ID" value="MEW9856668.1"/>
    <property type="molecule type" value="Genomic_DNA"/>
</dbReference>